<protein>
    <recommendedName>
        <fullName evidence="11">Acyltransferase</fullName>
        <ecNumber evidence="11">2.3.1.-</ecNumber>
    </recommendedName>
</protein>
<gene>
    <name evidence="12" type="ORF">ILUMI_00688</name>
</gene>
<keyword evidence="13" id="KW-1185">Reference proteome</keyword>
<evidence type="ECO:0000313" key="12">
    <source>
        <dbReference type="EMBL" id="KAF2905490.1"/>
    </source>
</evidence>
<evidence type="ECO:0000256" key="8">
    <source>
        <dbReference type="ARBA" id="ARBA00023098"/>
    </source>
</evidence>
<keyword evidence="8" id="KW-0443">Lipid metabolism</keyword>
<organism evidence="12 13">
    <name type="scientific">Ignelater luminosus</name>
    <name type="common">Cucubano</name>
    <name type="synonym">Pyrophorus luminosus</name>
    <dbReference type="NCBI Taxonomy" id="2038154"/>
    <lineage>
        <taxon>Eukaryota</taxon>
        <taxon>Metazoa</taxon>
        <taxon>Ecdysozoa</taxon>
        <taxon>Arthropoda</taxon>
        <taxon>Hexapoda</taxon>
        <taxon>Insecta</taxon>
        <taxon>Pterygota</taxon>
        <taxon>Neoptera</taxon>
        <taxon>Endopterygota</taxon>
        <taxon>Coleoptera</taxon>
        <taxon>Polyphaga</taxon>
        <taxon>Elateriformia</taxon>
        <taxon>Elateroidea</taxon>
        <taxon>Elateridae</taxon>
        <taxon>Agrypninae</taxon>
        <taxon>Pyrophorini</taxon>
        <taxon>Ignelater</taxon>
    </lineage>
</organism>
<keyword evidence="3" id="KW-0444">Lipid biosynthesis</keyword>
<evidence type="ECO:0000313" key="13">
    <source>
        <dbReference type="Proteomes" id="UP000801492"/>
    </source>
</evidence>
<dbReference type="SUPFAM" id="SSF69593">
    <property type="entry name" value="Glycerol-3-phosphate (1)-acyltransferase"/>
    <property type="match status" value="1"/>
</dbReference>
<keyword evidence="7 11" id="KW-1133">Transmembrane helix</keyword>
<name>A0A8K0GI64_IGNLU</name>
<keyword evidence="6 11" id="KW-0256">Endoplasmic reticulum</keyword>
<keyword evidence="9 11" id="KW-0472">Membrane</keyword>
<dbReference type="GO" id="GO:0004144">
    <property type="term" value="F:diacylglycerol O-acyltransferase activity"/>
    <property type="evidence" value="ECO:0007669"/>
    <property type="project" value="TreeGrafter"/>
</dbReference>
<evidence type="ECO:0000256" key="9">
    <source>
        <dbReference type="ARBA" id="ARBA00023136"/>
    </source>
</evidence>
<feature type="transmembrane region" description="Helical" evidence="11">
    <location>
        <begin position="51"/>
        <end position="67"/>
    </location>
</feature>
<dbReference type="PANTHER" id="PTHR12317">
    <property type="entry name" value="DIACYLGLYCEROL O-ACYLTRANSFERASE"/>
    <property type="match status" value="1"/>
</dbReference>
<dbReference type="GO" id="GO:0005789">
    <property type="term" value="C:endoplasmic reticulum membrane"/>
    <property type="evidence" value="ECO:0007669"/>
    <property type="project" value="UniProtKB-SubCell"/>
</dbReference>
<reference evidence="12" key="1">
    <citation type="submission" date="2019-08" db="EMBL/GenBank/DDBJ databases">
        <title>The genome of the North American firefly Photinus pyralis.</title>
        <authorList>
            <consortium name="Photinus pyralis genome working group"/>
            <person name="Fallon T.R."/>
            <person name="Sander Lower S.E."/>
            <person name="Weng J.-K."/>
        </authorList>
    </citation>
    <scope>NUCLEOTIDE SEQUENCE</scope>
    <source>
        <strain evidence="12">TRF0915ILg1</strain>
        <tissue evidence="12">Whole body</tissue>
    </source>
</reference>
<dbReference type="InterPro" id="IPR007130">
    <property type="entry name" value="DAGAT"/>
</dbReference>
<evidence type="ECO:0000256" key="2">
    <source>
        <dbReference type="ARBA" id="ARBA00005420"/>
    </source>
</evidence>
<sequence length="343" mass="38690">MKILGIKFVPLNVPIQKRLQTLAAGAAISTMIFGGLIGFILLAYVMFYTQYWTIALLYVCWTYILDVKTGETGGRELKSVRSWLWWKYVRDYFPIRLERVPWVKLDPERNYLFCCFPHGILPFGSFSAFASNWGGFQELFPNHTSHLLTLSYNFFMPALRELILSTGMCSSSASSINYLLGYPGGGKAVALMVGGAAEAFNCKPGQYRIILTKRKGFVKIALKNGAPLVPVISFGENDLYNQVNNPKGSLIRRIQEKLKDVTGIAFAIPMGRGLFQYSFGIIPLQRPISTIIGKPIEVKKVANPTQEQVNELHAEFMKQIANLFEEQKYNYLSNPEQTKLIID</sequence>
<feature type="transmembrane region" description="Helical" evidence="11">
    <location>
        <begin position="21"/>
        <end position="45"/>
    </location>
</feature>
<comment type="caution">
    <text evidence="12">The sequence shown here is derived from an EMBL/GenBank/DDBJ whole genome shotgun (WGS) entry which is preliminary data.</text>
</comment>
<comment type="similarity">
    <text evidence="2 11">Belongs to the diacylglycerol acyltransferase family.</text>
</comment>
<evidence type="ECO:0000256" key="3">
    <source>
        <dbReference type="ARBA" id="ARBA00022516"/>
    </source>
</evidence>
<dbReference type="AlphaFoldDB" id="A0A8K0GI64"/>
<dbReference type="PANTHER" id="PTHR12317:SF79">
    <property type="entry name" value="ACYLTRANSFERASE"/>
    <property type="match status" value="1"/>
</dbReference>
<evidence type="ECO:0000256" key="7">
    <source>
        <dbReference type="ARBA" id="ARBA00022989"/>
    </source>
</evidence>
<dbReference type="Pfam" id="PF03982">
    <property type="entry name" value="DAGAT"/>
    <property type="match status" value="1"/>
</dbReference>
<evidence type="ECO:0000256" key="1">
    <source>
        <dbReference type="ARBA" id="ARBA00004477"/>
    </source>
</evidence>
<accession>A0A8K0GI64</accession>
<evidence type="ECO:0000256" key="4">
    <source>
        <dbReference type="ARBA" id="ARBA00022679"/>
    </source>
</evidence>
<keyword evidence="5 11" id="KW-0812">Transmembrane</keyword>
<evidence type="ECO:0000256" key="5">
    <source>
        <dbReference type="ARBA" id="ARBA00022692"/>
    </source>
</evidence>
<dbReference type="EMBL" id="VTPC01000523">
    <property type="protein sequence ID" value="KAF2905490.1"/>
    <property type="molecule type" value="Genomic_DNA"/>
</dbReference>
<dbReference type="CDD" id="cd07987">
    <property type="entry name" value="LPLAT_MGAT-like"/>
    <property type="match status" value="1"/>
</dbReference>
<evidence type="ECO:0000256" key="11">
    <source>
        <dbReference type="RuleBase" id="RU367023"/>
    </source>
</evidence>
<comment type="subcellular location">
    <subcellularLocation>
        <location evidence="1 11">Endoplasmic reticulum membrane</location>
        <topology evidence="1 11">Multi-pass membrane protein</topology>
    </subcellularLocation>
</comment>
<evidence type="ECO:0000256" key="10">
    <source>
        <dbReference type="ARBA" id="ARBA00023315"/>
    </source>
</evidence>
<proteinExistence type="inferred from homology"/>
<dbReference type="Proteomes" id="UP000801492">
    <property type="component" value="Unassembled WGS sequence"/>
</dbReference>
<dbReference type="EC" id="2.3.1.-" evidence="11"/>
<dbReference type="GO" id="GO:0019432">
    <property type="term" value="P:triglyceride biosynthetic process"/>
    <property type="evidence" value="ECO:0007669"/>
    <property type="project" value="TreeGrafter"/>
</dbReference>
<keyword evidence="4 11" id="KW-0808">Transferase</keyword>
<evidence type="ECO:0000256" key="6">
    <source>
        <dbReference type="ARBA" id="ARBA00022824"/>
    </source>
</evidence>
<dbReference type="OrthoDB" id="264532at2759"/>
<keyword evidence="10" id="KW-0012">Acyltransferase</keyword>